<dbReference type="OrthoDB" id="2891697at2"/>
<dbReference type="Proteomes" id="UP000274033">
    <property type="component" value="Unassembled WGS sequence"/>
</dbReference>
<dbReference type="RefSeq" id="WP_124764814.1">
    <property type="nucleotide sequence ID" value="NZ_JAFBDY010000008.1"/>
</dbReference>
<protein>
    <submittedName>
        <fullName evidence="1">Uncharacterized protein</fullName>
    </submittedName>
</protein>
<sequence length="61" mass="6802">MLNDKQKDSFNIKEEKSNVNLTELKSFPELTSIEFDDSTGFVCDVSTGICGPVTEKKEGEK</sequence>
<dbReference type="AlphaFoldDB" id="A0A3N9UDT7"/>
<organism evidence="1 2">
    <name type="scientific">Lysinibacillus composti</name>
    <dbReference type="NCBI Taxonomy" id="720633"/>
    <lineage>
        <taxon>Bacteria</taxon>
        <taxon>Bacillati</taxon>
        <taxon>Bacillota</taxon>
        <taxon>Bacilli</taxon>
        <taxon>Bacillales</taxon>
        <taxon>Bacillaceae</taxon>
        <taxon>Lysinibacillus</taxon>
    </lineage>
</organism>
<accession>A0A3N9UDT7</accession>
<name>A0A3N9UDT7_9BACI</name>
<proteinExistence type="predicted"/>
<comment type="caution">
    <text evidence="1">The sequence shown here is derived from an EMBL/GenBank/DDBJ whole genome shotgun (WGS) entry which is preliminary data.</text>
</comment>
<keyword evidence="2" id="KW-1185">Reference proteome</keyword>
<evidence type="ECO:0000313" key="1">
    <source>
        <dbReference type="EMBL" id="RQW74503.1"/>
    </source>
</evidence>
<gene>
    <name evidence="1" type="ORF">EBB45_11490</name>
</gene>
<evidence type="ECO:0000313" key="2">
    <source>
        <dbReference type="Proteomes" id="UP000274033"/>
    </source>
</evidence>
<reference evidence="1 2" key="1">
    <citation type="journal article" date="2013" name="J. Microbiol.">
        <title>Lysinibacillus chungkukjangi sp. nov., isolated from Chungkukjang, Korean fermented soybean food.</title>
        <authorList>
            <person name="Kim S.J."/>
            <person name="Jang Y.H."/>
            <person name="Hamada M."/>
            <person name="Ahn J.H."/>
            <person name="Weon H.Y."/>
            <person name="Suzuki K."/>
            <person name="Whang K.S."/>
            <person name="Kwon S.W."/>
        </authorList>
    </citation>
    <scope>NUCLEOTIDE SEQUENCE [LARGE SCALE GENOMIC DNA]</scope>
    <source>
        <strain evidence="1 2">MCCC 1A12701</strain>
    </source>
</reference>
<dbReference type="EMBL" id="RRCT01000009">
    <property type="protein sequence ID" value="RQW74503.1"/>
    <property type="molecule type" value="Genomic_DNA"/>
</dbReference>